<protein>
    <recommendedName>
        <fullName evidence="8">Acetolactate synthase small subunit</fullName>
        <shortName evidence="8">AHAS</shortName>
        <shortName evidence="8">ALS</shortName>
        <ecNumber evidence="8">2.2.1.6</ecNumber>
    </recommendedName>
    <alternativeName>
        <fullName evidence="8">Acetohydroxy-acid synthase small subunit</fullName>
    </alternativeName>
</protein>
<dbReference type="Pfam" id="PF10369">
    <property type="entry name" value="ALS_ss_C"/>
    <property type="match status" value="1"/>
</dbReference>
<name>A0A0R2HW62_CARDV</name>
<keyword evidence="11" id="KW-1185">Reference proteome</keyword>
<dbReference type="Pfam" id="PF22629">
    <property type="entry name" value="ACT_AHAS_ss"/>
    <property type="match status" value="1"/>
</dbReference>
<dbReference type="GO" id="GO:0003984">
    <property type="term" value="F:acetolactate synthase activity"/>
    <property type="evidence" value="ECO:0007669"/>
    <property type="project" value="UniProtKB-UniRule"/>
</dbReference>
<reference evidence="10 11" key="1">
    <citation type="journal article" date="2015" name="Genome Announc.">
        <title>Expanding the biotechnology potential of lactobacilli through comparative genomics of 213 strains and associated genera.</title>
        <authorList>
            <person name="Sun Z."/>
            <person name="Harris H.M."/>
            <person name="McCann A."/>
            <person name="Guo C."/>
            <person name="Argimon S."/>
            <person name="Zhang W."/>
            <person name="Yang X."/>
            <person name="Jeffery I.B."/>
            <person name="Cooney J.C."/>
            <person name="Kagawa T.F."/>
            <person name="Liu W."/>
            <person name="Song Y."/>
            <person name="Salvetti E."/>
            <person name="Wrobel A."/>
            <person name="Rasinkangas P."/>
            <person name="Parkhill J."/>
            <person name="Rea M.C."/>
            <person name="O'Sullivan O."/>
            <person name="Ritari J."/>
            <person name="Douillard F.P."/>
            <person name="Paul Ross R."/>
            <person name="Yang R."/>
            <person name="Briner A.E."/>
            <person name="Felis G.E."/>
            <person name="de Vos W.M."/>
            <person name="Barrangou R."/>
            <person name="Klaenhammer T.R."/>
            <person name="Caufield P.W."/>
            <person name="Cui Y."/>
            <person name="Zhang H."/>
            <person name="O'Toole P.W."/>
        </authorList>
    </citation>
    <scope>NUCLEOTIDE SEQUENCE [LARGE SCALE GENOMIC DNA]</scope>
    <source>
        <strain evidence="10 11">DSM 20623</strain>
    </source>
</reference>
<dbReference type="CDD" id="cd04878">
    <property type="entry name" value="ACT_AHAS"/>
    <property type="match status" value="1"/>
</dbReference>
<keyword evidence="6 8" id="KW-0100">Branched-chain amino acid biosynthesis</keyword>
<dbReference type="InterPro" id="IPR002912">
    <property type="entry name" value="ACT_dom"/>
</dbReference>
<sequence>MRRLITATVKDMTGVMNRFTGVFARRQYNVLSIAVGKTIEAGISRITIVAAIPTEEDARQVVQQLKKQIDVLKVKDITDCSHVERELVLLKVTAPLKKRAEINALMEPFRGTVIDVGTENIVIQLAGTSEKIEAFIELITPYGIEQIARTGVAGFTRSPKNNQEL</sequence>
<evidence type="ECO:0000256" key="6">
    <source>
        <dbReference type="ARBA" id="ARBA00023304"/>
    </source>
</evidence>
<dbReference type="Gene3D" id="3.30.70.260">
    <property type="match status" value="1"/>
</dbReference>
<dbReference type="NCBIfam" id="TIGR00119">
    <property type="entry name" value="acolac_sm"/>
    <property type="match status" value="1"/>
</dbReference>
<dbReference type="NCBIfam" id="NF008864">
    <property type="entry name" value="PRK11895.1"/>
    <property type="match status" value="1"/>
</dbReference>
<dbReference type="GO" id="GO:0009099">
    <property type="term" value="P:L-valine biosynthetic process"/>
    <property type="evidence" value="ECO:0007669"/>
    <property type="project" value="UniProtKB-UniRule"/>
</dbReference>
<dbReference type="GeneID" id="89590022"/>
<dbReference type="EC" id="2.2.1.6" evidence="8"/>
<comment type="pathway">
    <text evidence="1 8">Amino-acid biosynthesis; L-isoleucine biosynthesis; L-isoleucine from 2-oxobutanoate: step 1/4.</text>
</comment>
<dbReference type="InterPro" id="IPR045865">
    <property type="entry name" value="ACT-like_dom_sf"/>
</dbReference>
<gene>
    <name evidence="10" type="ORF">IV74_GL000947</name>
</gene>
<proteinExistence type="inferred from homology"/>
<keyword evidence="5 8" id="KW-0028">Amino-acid biosynthesis</keyword>
<dbReference type="FunFam" id="3.30.70.1150:FF:000001">
    <property type="entry name" value="Acetolactate synthase small subunit"/>
    <property type="match status" value="1"/>
</dbReference>
<dbReference type="InterPro" id="IPR019455">
    <property type="entry name" value="Acetolactate_synth_ssu_C"/>
</dbReference>
<dbReference type="PANTHER" id="PTHR30239">
    <property type="entry name" value="ACETOLACTATE SYNTHASE SMALL SUBUNIT"/>
    <property type="match status" value="1"/>
</dbReference>
<dbReference type="UniPathway" id="UPA00047">
    <property type="reaction ID" value="UER00055"/>
</dbReference>
<dbReference type="PATRIC" id="fig|1449336.4.peg.968"/>
<dbReference type="Proteomes" id="UP000051658">
    <property type="component" value="Unassembled WGS sequence"/>
</dbReference>
<dbReference type="InterPro" id="IPR027271">
    <property type="entry name" value="Acetolactate_synth/TF_NikR_C"/>
</dbReference>
<comment type="function">
    <text evidence="8">Catalyzes the conversion of 2 pyruvate molecules into acetolactate in the first common step of the biosynthetic pathway of the branched-amino acids such as leucine, isoleucine, and valine.</text>
</comment>
<evidence type="ECO:0000256" key="8">
    <source>
        <dbReference type="RuleBase" id="RU368092"/>
    </source>
</evidence>
<dbReference type="InterPro" id="IPR054480">
    <property type="entry name" value="AHAS_small-like_ACT"/>
</dbReference>
<dbReference type="GO" id="GO:1990610">
    <property type="term" value="F:acetolactate synthase regulator activity"/>
    <property type="evidence" value="ECO:0007669"/>
    <property type="project" value="UniProtKB-UniRule"/>
</dbReference>
<dbReference type="GO" id="GO:0005829">
    <property type="term" value="C:cytosol"/>
    <property type="evidence" value="ECO:0007669"/>
    <property type="project" value="TreeGrafter"/>
</dbReference>
<evidence type="ECO:0000313" key="10">
    <source>
        <dbReference type="EMBL" id="KRN56699.1"/>
    </source>
</evidence>
<dbReference type="PANTHER" id="PTHR30239:SF0">
    <property type="entry name" value="ACETOLACTATE SYNTHASE SMALL SUBUNIT 1, CHLOROPLASTIC"/>
    <property type="match status" value="1"/>
</dbReference>
<dbReference type="Gene3D" id="3.30.70.1150">
    <property type="entry name" value="ACT-like. Chain A, domain 2"/>
    <property type="match status" value="1"/>
</dbReference>
<evidence type="ECO:0000256" key="7">
    <source>
        <dbReference type="ARBA" id="ARBA00048670"/>
    </source>
</evidence>
<dbReference type="UniPathway" id="UPA00049">
    <property type="reaction ID" value="UER00059"/>
</dbReference>
<evidence type="ECO:0000256" key="5">
    <source>
        <dbReference type="ARBA" id="ARBA00022605"/>
    </source>
</evidence>
<dbReference type="PROSITE" id="PS51671">
    <property type="entry name" value="ACT"/>
    <property type="match status" value="1"/>
</dbReference>
<evidence type="ECO:0000259" key="9">
    <source>
        <dbReference type="PROSITE" id="PS51671"/>
    </source>
</evidence>
<comment type="subunit">
    <text evidence="4 8">Dimer of large and small chains.</text>
</comment>
<dbReference type="SUPFAM" id="SSF55021">
    <property type="entry name" value="ACT-like"/>
    <property type="match status" value="2"/>
</dbReference>
<comment type="similarity">
    <text evidence="3 8">Belongs to the acetolactate synthase small subunit family.</text>
</comment>
<keyword evidence="8" id="KW-0808">Transferase</keyword>
<evidence type="ECO:0000313" key="11">
    <source>
        <dbReference type="Proteomes" id="UP000051658"/>
    </source>
</evidence>
<dbReference type="GO" id="GO:0009097">
    <property type="term" value="P:isoleucine biosynthetic process"/>
    <property type="evidence" value="ECO:0007669"/>
    <property type="project" value="UniProtKB-UniRule"/>
</dbReference>
<evidence type="ECO:0000256" key="3">
    <source>
        <dbReference type="ARBA" id="ARBA00006341"/>
    </source>
</evidence>
<accession>A0A0R2HW62</accession>
<dbReference type="InterPro" id="IPR039557">
    <property type="entry name" value="AHAS_ACT"/>
</dbReference>
<comment type="catalytic activity">
    <reaction evidence="7 8">
        <text>2 pyruvate + H(+) = (2S)-2-acetolactate + CO2</text>
        <dbReference type="Rhea" id="RHEA:25249"/>
        <dbReference type="ChEBI" id="CHEBI:15361"/>
        <dbReference type="ChEBI" id="CHEBI:15378"/>
        <dbReference type="ChEBI" id="CHEBI:16526"/>
        <dbReference type="ChEBI" id="CHEBI:58476"/>
        <dbReference type="EC" id="2.2.1.6"/>
    </reaction>
</comment>
<organism evidence="10 11">
    <name type="scientific">Carnobacterium divergens DSM 20623</name>
    <dbReference type="NCBI Taxonomy" id="1449336"/>
    <lineage>
        <taxon>Bacteria</taxon>
        <taxon>Bacillati</taxon>
        <taxon>Bacillota</taxon>
        <taxon>Bacilli</taxon>
        <taxon>Lactobacillales</taxon>
        <taxon>Carnobacteriaceae</taxon>
        <taxon>Carnobacterium</taxon>
    </lineage>
</organism>
<evidence type="ECO:0000256" key="2">
    <source>
        <dbReference type="ARBA" id="ARBA00005025"/>
    </source>
</evidence>
<comment type="caution">
    <text evidence="10">The sequence shown here is derived from an EMBL/GenBank/DDBJ whole genome shotgun (WGS) entry which is preliminary data.</text>
</comment>
<dbReference type="EMBL" id="JQBS01000024">
    <property type="protein sequence ID" value="KRN56699.1"/>
    <property type="molecule type" value="Genomic_DNA"/>
</dbReference>
<comment type="pathway">
    <text evidence="2 8">Amino-acid biosynthesis; L-valine biosynthesis; L-valine from pyruvate: step 1/4.</text>
</comment>
<evidence type="ECO:0000256" key="1">
    <source>
        <dbReference type="ARBA" id="ARBA00004974"/>
    </source>
</evidence>
<dbReference type="RefSeq" id="WP_034572894.1">
    <property type="nucleotide sequence ID" value="NZ_JQBS01000024.1"/>
</dbReference>
<evidence type="ECO:0000256" key="4">
    <source>
        <dbReference type="ARBA" id="ARBA00011744"/>
    </source>
</evidence>
<feature type="domain" description="ACT" evidence="9">
    <location>
        <begin position="4"/>
        <end position="79"/>
    </location>
</feature>
<dbReference type="eggNOG" id="COG0440">
    <property type="taxonomic scope" value="Bacteria"/>
</dbReference>
<dbReference type="InterPro" id="IPR004789">
    <property type="entry name" value="Acetalactate_synth_ssu"/>
</dbReference>
<dbReference type="AlphaFoldDB" id="A0A0R2HW62"/>